<dbReference type="Gene3D" id="6.10.240.10">
    <property type="match status" value="1"/>
</dbReference>
<accession>A0A923MMC5</accession>
<keyword evidence="5 11" id="KW-0028">Amino-acid biosynthesis</keyword>
<dbReference type="GO" id="GO:0009097">
    <property type="term" value="P:isoleucine biosynthetic process"/>
    <property type="evidence" value="ECO:0007669"/>
    <property type="project" value="UniProtKB-UniRule"/>
</dbReference>
<dbReference type="InterPro" id="IPR008927">
    <property type="entry name" value="6-PGluconate_DH-like_C_sf"/>
</dbReference>
<dbReference type="PIRSF" id="PIRSF000116">
    <property type="entry name" value="IlvC_gammaproteo"/>
    <property type="match status" value="1"/>
</dbReference>
<dbReference type="Pfam" id="PF01450">
    <property type="entry name" value="KARI_C"/>
    <property type="match status" value="1"/>
</dbReference>
<evidence type="ECO:0000259" key="12">
    <source>
        <dbReference type="PROSITE" id="PS51850"/>
    </source>
</evidence>
<comment type="pathway">
    <text evidence="3">Amino-acid biosynthesis; L-isoleucine biosynthesis; L-isoleucine from 2-oxobutanoate: step 2/4.</text>
</comment>
<dbReference type="Gene3D" id="3.40.50.720">
    <property type="entry name" value="NAD(P)-binding Rossmann-like Domain"/>
    <property type="match status" value="1"/>
</dbReference>
<evidence type="ECO:0000256" key="1">
    <source>
        <dbReference type="ARBA" id="ARBA00001946"/>
    </source>
</evidence>
<dbReference type="SUPFAM" id="SSF48179">
    <property type="entry name" value="6-phosphogluconate dehydrogenase C-terminal domain-like"/>
    <property type="match status" value="1"/>
</dbReference>
<comment type="pathway">
    <text evidence="2">Amino-acid biosynthesis; L-valine biosynthesis; L-valine from pyruvate: step 2/4.</text>
</comment>
<dbReference type="PANTHER" id="PTHR21371">
    <property type="entry name" value="KETOL-ACID REDUCTOISOMERASE, MITOCHONDRIAL"/>
    <property type="match status" value="1"/>
</dbReference>
<keyword evidence="8 11" id="KW-0560">Oxidoreductase</keyword>
<dbReference type="Proteomes" id="UP000620327">
    <property type="component" value="Unassembled WGS sequence"/>
</dbReference>
<comment type="caution">
    <text evidence="14">The sequence shown here is derived from an EMBL/GenBank/DDBJ whole genome shotgun (WGS) entry which is preliminary data.</text>
</comment>
<evidence type="ECO:0000256" key="3">
    <source>
        <dbReference type="ARBA" id="ARBA00004885"/>
    </source>
</evidence>
<dbReference type="GO" id="GO:0046872">
    <property type="term" value="F:metal ion binding"/>
    <property type="evidence" value="ECO:0007669"/>
    <property type="project" value="UniProtKB-UniRule"/>
</dbReference>
<comment type="caution">
    <text evidence="11">Lacks conserved residue(s) required for the propagation of feature annotation.</text>
</comment>
<feature type="domain" description="KARI C-terminal knotted" evidence="13">
    <location>
        <begin position="183"/>
        <end position="329"/>
    </location>
</feature>
<comment type="cofactor">
    <cofactor evidence="1">
        <name>Mg(2+)</name>
        <dbReference type="ChEBI" id="CHEBI:18420"/>
    </cofactor>
</comment>
<dbReference type="PROSITE" id="PS51850">
    <property type="entry name" value="KARI_N"/>
    <property type="match status" value="1"/>
</dbReference>
<keyword evidence="6 11" id="KW-0479">Metal-binding</keyword>
<dbReference type="InterPro" id="IPR014359">
    <property type="entry name" value="KARI_prok"/>
</dbReference>
<dbReference type="GO" id="GO:0009099">
    <property type="term" value="P:L-valine biosynthetic process"/>
    <property type="evidence" value="ECO:0007669"/>
    <property type="project" value="UniProtKB-UniRule"/>
</dbReference>
<dbReference type="RefSeq" id="WP_187016319.1">
    <property type="nucleotide sequence ID" value="NZ_JACOQI010000037.1"/>
</dbReference>
<evidence type="ECO:0000256" key="7">
    <source>
        <dbReference type="ARBA" id="ARBA00022842"/>
    </source>
</evidence>
<dbReference type="EMBL" id="JACOQI010000037">
    <property type="protein sequence ID" value="MBC5772179.1"/>
    <property type="molecule type" value="Genomic_DNA"/>
</dbReference>
<keyword evidence="15" id="KW-1185">Reference proteome</keyword>
<feature type="binding site" evidence="11">
    <location>
        <position position="191"/>
    </location>
    <ligand>
        <name>Mg(2+)</name>
        <dbReference type="ChEBI" id="CHEBI:18420"/>
        <label>1</label>
    </ligand>
</feature>
<evidence type="ECO:0000259" key="13">
    <source>
        <dbReference type="PROSITE" id="PS51851"/>
    </source>
</evidence>
<name>A0A923MMC5_9FIRM</name>
<evidence type="ECO:0000256" key="9">
    <source>
        <dbReference type="ARBA" id="ARBA00023304"/>
    </source>
</evidence>
<evidence type="ECO:0000256" key="4">
    <source>
        <dbReference type="ARBA" id="ARBA00010318"/>
    </source>
</evidence>
<feature type="binding site" evidence="11">
    <location>
        <position position="195"/>
    </location>
    <ligand>
        <name>Mg(2+)</name>
        <dbReference type="ChEBI" id="CHEBI:18420"/>
        <label>1</label>
    </ligand>
</feature>
<comment type="similarity">
    <text evidence="4 11">Belongs to the ketol-acid reductoisomerase family.</text>
</comment>
<evidence type="ECO:0000256" key="6">
    <source>
        <dbReference type="ARBA" id="ARBA00022723"/>
    </source>
</evidence>
<dbReference type="InterPro" id="IPR013116">
    <property type="entry name" value="KARI_N"/>
</dbReference>
<dbReference type="GO" id="GO:0050661">
    <property type="term" value="F:NADP binding"/>
    <property type="evidence" value="ECO:0007669"/>
    <property type="project" value="InterPro"/>
</dbReference>
<feature type="binding site" evidence="11">
    <location>
        <position position="191"/>
    </location>
    <ligand>
        <name>Mg(2+)</name>
        <dbReference type="ChEBI" id="CHEBI:18420"/>
        <label>2</label>
    </ligand>
</feature>
<reference evidence="14" key="1">
    <citation type="submission" date="2020-08" db="EMBL/GenBank/DDBJ databases">
        <title>Genome public.</title>
        <authorList>
            <person name="Liu C."/>
            <person name="Sun Q."/>
        </authorList>
    </citation>
    <scope>NUCLEOTIDE SEQUENCE</scope>
    <source>
        <strain evidence="14">BX15</strain>
    </source>
</reference>
<gene>
    <name evidence="14" type="primary">ilvC</name>
    <name evidence="14" type="ORF">H8Z83_18005</name>
</gene>
<dbReference type="InterPro" id="IPR000506">
    <property type="entry name" value="KARI_C"/>
</dbReference>
<dbReference type="AlphaFoldDB" id="A0A923MMC5"/>
<dbReference type="GO" id="GO:0004455">
    <property type="term" value="F:ketol-acid reductoisomerase activity"/>
    <property type="evidence" value="ECO:0007669"/>
    <property type="project" value="UniProtKB-UniRule"/>
</dbReference>
<keyword evidence="7 11" id="KW-0460">Magnesium</keyword>
<evidence type="ECO:0000256" key="10">
    <source>
        <dbReference type="NCBIfam" id="TIGR00465"/>
    </source>
</evidence>
<dbReference type="InterPro" id="IPR036291">
    <property type="entry name" value="NAD(P)-bd_dom_sf"/>
</dbReference>
<evidence type="ECO:0000256" key="5">
    <source>
        <dbReference type="ARBA" id="ARBA00022605"/>
    </source>
</evidence>
<protein>
    <recommendedName>
        <fullName evidence="10">Ketol-acid reductoisomerase</fullName>
        <ecNumber evidence="10">1.1.1.86</ecNumber>
    </recommendedName>
</protein>
<dbReference type="InterPro" id="IPR013023">
    <property type="entry name" value="KARI"/>
</dbReference>
<dbReference type="PROSITE" id="PS51851">
    <property type="entry name" value="KARI_C"/>
    <property type="match status" value="1"/>
</dbReference>
<dbReference type="SUPFAM" id="SSF51735">
    <property type="entry name" value="NAD(P)-binding Rossmann-fold domains"/>
    <property type="match status" value="1"/>
</dbReference>
<proteinExistence type="inferred from homology"/>
<evidence type="ECO:0000313" key="15">
    <source>
        <dbReference type="Proteomes" id="UP000620327"/>
    </source>
</evidence>
<evidence type="ECO:0000256" key="2">
    <source>
        <dbReference type="ARBA" id="ARBA00004864"/>
    </source>
</evidence>
<dbReference type="NCBIfam" id="TIGR00465">
    <property type="entry name" value="ilvC"/>
    <property type="match status" value="1"/>
</dbReference>
<dbReference type="PANTHER" id="PTHR21371:SF1">
    <property type="entry name" value="KETOL-ACID REDUCTOISOMERASE, MITOCHONDRIAL"/>
    <property type="match status" value="1"/>
</dbReference>
<sequence>MGKVYYDQDGHIEAIQDKVIAIIGYGNQGRSQALNMRDSGAKHIIVGSIHDESWNTANADGFPTYSIAEASKKADIVFLLLPDEVAPEIYERDIAPNLHPGAALNFASGYNITYGFIKPAADLDVIMVAPRMIGKGVRETYENGTGFPTFLVVNQDATGHAKEIAVGLAKALGSTKAGAIEVTFNDETYLDLMSEQAIWPLIMNVMVTAFDFFAEKGLPAEAILTEMYMSKEPMVMMEKMADMGLFKQLPLHSRTSQYGQMSRFKMVDNTSMRQFIEEQYNKIVDGSFAQEWEEVKADDMKKFDELRAETEKLPISVVEAEVRKNLSGGKAN</sequence>
<dbReference type="EC" id="1.1.1.86" evidence="10"/>
<evidence type="ECO:0000256" key="11">
    <source>
        <dbReference type="PROSITE-ProRule" id="PRU01198"/>
    </source>
</evidence>
<evidence type="ECO:0000313" key="14">
    <source>
        <dbReference type="EMBL" id="MBC5772179.1"/>
    </source>
</evidence>
<feature type="domain" description="KARI N-terminal Rossmann" evidence="12">
    <location>
        <begin position="2"/>
        <end position="182"/>
    </location>
</feature>
<evidence type="ECO:0000256" key="8">
    <source>
        <dbReference type="ARBA" id="ARBA00023002"/>
    </source>
</evidence>
<keyword evidence="9 11" id="KW-0100">Branched-chain amino acid biosynthesis</keyword>
<dbReference type="Pfam" id="PF07991">
    <property type="entry name" value="KARI_N"/>
    <property type="match status" value="1"/>
</dbReference>
<organism evidence="14 15">
    <name type="scientific">Dysosmobacter segnis</name>
    <dbReference type="NCBI Taxonomy" id="2763042"/>
    <lineage>
        <taxon>Bacteria</taxon>
        <taxon>Bacillati</taxon>
        <taxon>Bacillota</taxon>
        <taxon>Clostridia</taxon>
        <taxon>Eubacteriales</taxon>
        <taxon>Oscillospiraceae</taxon>
        <taxon>Dysosmobacter</taxon>
    </lineage>
</organism>